<evidence type="ECO:0008006" key="3">
    <source>
        <dbReference type="Google" id="ProtNLM"/>
    </source>
</evidence>
<reference evidence="2" key="1">
    <citation type="journal article" date="2019" name="Int. J. Syst. Evol. Microbiol.">
        <title>The Global Catalogue of Microorganisms (GCM) 10K type strain sequencing project: providing services to taxonomists for standard genome sequencing and annotation.</title>
        <authorList>
            <consortium name="The Broad Institute Genomics Platform"/>
            <consortium name="The Broad Institute Genome Sequencing Center for Infectious Disease"/>
            <person name="Wu L."/>
            <person name="Ma J."/>
        </authorList>
    </citation>
    <scope>NUCLEOTIDE SEQUENCE [LARGE SCALE GENOMIC DNA]</scope>
    <source>
        <strain evidence="2">JCM 17924</strain>
    </source>
</reference>
<name>A0ABP8J1W2_9BACT</name>
<comment type="caution">
    <text evidence="1">The sequence shown here is derived from an EMBL/GenBank/DDBJ whole genome shotgun (WGS) entry which is preliminary data.</text>
</comment>
<evidence type="ECO:0000313" key="2">
    <source>
        <dbReference type="Proteomes" id="UP001500454"/>
    </source>
</evidence>
<proteinExistence type="predicted"/>
<evidence type="ECO:0000313" key="1">
    <source>
        <dbReference type="EMBL" id="GAA4383530.1"/>
    </source>
</evidence>
<dbReference type="Proteomes" id="UP001500454">
    <property type="component" value="Unassembled WGS sequence"/>
</dbReference>
<dbReference type="RefSeq" id="WP_345224625.1">
    <property type="nucleotide sequence ID" value="NZ_BAABHA010000007.1"/>
</dbReference>
<organism evidence="1 2">
    <name type="scientific">Hymenobacter koreensis</name>
    <dbReference type="NCBI Taxonomy" id="1084523"/>
    <lineage>
        <taxon>Bacteria</taxon>
        <taxon>Pseudomonadati</taxon>
        <taxon>Bacteroidota</taxon>
        <taxon>Cytophagia</taxon>
        <taxon>Cytophagales</taxon>
        <taxon>Hymenobacteraceae</taxon>
        <taxon>Hymenobacter</taxon>
    </lineage>
</organism>
<protein>
    <recommendedName>
        <fullName evidence="3">Helix-turn-helix domain-containing protein</fullName>
    </recommendedName>
</protein>
<dbReference type="InterPro" id="IPR009057">
    <property type="entry name" value="Homeodomain-like_sf"/>
</dbReference>
<gene>
    <name evidence="1" type="ORF">GCM10023186_24760</name>
</gene>
<accession>A0ABP8J1W2</accession>
<sequence length="173" mass="19596">MGRQRHSLRLSRKQQVYLTDFINSDTISRQQRNRAQVLQHWLADWSAEESGKALELSIDRVYSMRRSYSQQGFRDYLHAVPRCGAPTKLTPKLETLLRKLTQDQATKGKRWTLPRLAERIVELGYADRICTLTVHKALKQIKASTVASRLAHSTGAPCGSLLQALPVADEQAA</sequence>
<dbReference type="EMBL" id="BAABHA010000007">
    <property type="protein sequence ID" value="GAA4383530.1"/>
    <property type="molecule type" value="Genomic_DNA"/>
</dbReference>
<keyword evidence="2" id="KW-1185">Reference proteome</keyword>
<dbReference type="SUPFAM" id="SSF46689">
    <property type="entry name" value="Homeodomain-like"/>
    <property type="match status" value="1"/>
</dbReference>